<proteinExistence type="predicted"/>
<name>A0A9J6QTU8_9FIRM</name>
<comment type="caution">
    <text evidence="1">The sequence shown here is derived from an EMBL/GenBank/DDBJ whole genome shotgun (WGS) entry which is preliminary data.</text>
</comment>
<evidence type="ECO:0000313" key="2">
    <source>
        <dbReference type="Proteomes" id="UP001065549"/>
    </source>
</evidence>
<sequence>MDKQMFASMIVKYWYLVEFLGQPNFPAQSKKGRKLCQEAADGNISYKQLTVYHTLPGKVLRLQKRTENLPSDPGAALKQDMRTYYSYGVISDEINLCLGKMERYVLAERLKQAFRPDLELPEKNHSPVCLIGMKCDKQGRYIPGSINISPLAWGVNQLLAHADELTEENIADFLSIDMYQLNMNQWDNQLVELEDEAKVGKILTSSLLTSITKSIERKYLSYVIQPGQEMNWEGVLIYRRYRTEEIKAQDADVFHYSDLYNSFFANDLNMVEQAISYGKMDQNPLGNAIFDYITGVYAEENPNLHWMNLQERIDVQRTWEKGKKQEQADFFHHHLDIDKAPLGKWPSRFMPCLMQQLAINLSWKPSSENLPIFSVNGPPGTGKTTLLKEIIAGNVVERACMLAKYEDPDEAFVQKCFQDGDKPHCGYSKFYWGYYDFNDEQLKDYGMLVASSNNAAVENITKELPDRNCVAKRDTA</sequence>
<reference evidence="1" key="1">
    <citation type="submission" date="2022-09" db="EMBL/GenBank/DDBJ databases">
        <title>Culturomic study of gut microbiota in children with autism spectrum disorder.</title>
        <authorList>
            <person name="Efimov B.A."/>
            <person name="Chaplin A.V."/>
            <person name="Sokolova S.R."/>
            <person name="Pikina A.P."/>
            <person name="Korzhanova M."/>
            <person name="Belova V."/>
            <person name="Korostin D."/>
        </authorList>
    </citation>
    <scope>NUCLEOTIDE SEQUENCE</scope>
    <source>
        <strain evidence="1">ASD5510</strain>
    </source>
</reference>
<dbReference type="Proteomes" id="UP001065549">
    <property type="component" value="Unassembled WGS sequence"/>
</dbReference>
<accession>A0A9J6QTU8</accession>
<keyword evidence="2" id="KW-1185">Reference proteome</keyword>
<evidence type="ECO:0000313" key="1">
    <source>
        <dbReference type="EMBL" id="MCU7378219.1"/>
    </source>
</evidence>
<dbReference type="Gene3D" id="3.40.50.300">
    <property type="entry name" value="P-loop containing nucleotide triphosphate hydrolases"/>
    <property type="match status" value="1"/>
</dbReference>
<dbReference type="InterPro" id="IPR027417">
    <property type="entry name" value="P-loop_NTPase"/>
</dbReference>
<organism evidence="1 2">
    <name type="scientific">Hominibacterium faecale</name>
    <dbReference type="NCBI Taxonomy" id="2839743"/>
    <lineage>
        <taxon>Bacteria</taxon>
        <taxon>Bacillati</taxon>
        <taxon>Bacillota</taxon>
        <taxon>Clostridia</taxon>
        <taxon>Peptostreptococcales</taxon>
        <taxon>Anaerovoracaceae</taxon>
        <taxon>Hominibacterium</taxon>
    </lineage>
</organism>
<dbReference type="EMBL" id="JAOSHN010000003">
    <property type="protein sequence ID" value="MCU7378219.1"/>
    <property type="molecule type" value="Genomic_DNA"/>
</dbReference>
<gene>
    <name evidence="1" type="ORF">OBO34_07605</name>
</gene>
<protein>
    <submittedName>
        <fullName evidence="1">Uncharacterized protein</fullName>
    </submittedName>
</protein>
<dbReference type="AlphaFoldDB" id="A0A9J6QTU8"/>
<dbReference type="SUPFAM" id="SSF52540">
    <property type="entry name" value="P-loop containing nucleoside triphosphate hydrolases"/>
    <property type="match status" value="1"/>
</dbReference>
<dbReference type="RefSeq" id="WP_253019797.1">
    <property type="nucleotide sequence ID" value="NZ_JAOSHN010000003.1"/>
</dbReference>